<name>A0A9D7QLZ4_9RHOO</name>
<protein>
    <submittedName>
        <fullName evidence="2">DUF47 family protein</fullName>
    </submittedName>
</protein>
<comment type="similarity">
    <text evidence="1">Belongs to the UPF0111 family.</text>
</comment>
<dbReference type="InterPro" id="IPR052912">
    <property type="entry name" value="UPF0111_domain"/>
</dbReference>
<reference evidence="2" key="1">
    <citation type="submission" date="2020-10" db="EMBL/GenBank/DDBJ databases">
        <title>Connecting structure to function with the recovery of over 1000 high-quality activated sludge metagenome-assembled genomes encoding full-length rRNA genes using long-read sequencing.</title>
        <authorList>
            <person name="Singleton C.M."/>
            <person name="Petriglieri F."/>
            <person name="Kristensen J.M."/>
            <person name="Kirkegaard R.H."/>
            <person name="Michaelsen T.Y."/>
            <person name="Andersen M.H."/>
            <person name="Karst S.M."/>
            <person name="Dueholm M.S."/>
            <person name="Nielsen P.H."/>
            <person name="Albertsen M."/>
        </authorList>
    </citation>
    <scope>NUCLEOTIDE SEQUENCE</scope>
    <source>
        <strain evidence="2">OdNE_18-Q3-R46-58_BAT3C.305</strain>
    </source>
</reference>
<dbReference type="AlphaFoldDB" id="A0A9D7QLZ4"/>
<dbReference type="InterPro" id="IPR018445">
    <property type="entry name" value="Put_Phosphate_transp_reg"/>
</dbReference>
<dbReference type="EMBL" id="JADKBR010000019">
    <property type="protein sequence ID" value="MBK8891887.1"/>
    <property type="molecule type" value="Genomic_DNA"/>
</dbReference>
<dbReference type="PANTHER" id="PTHR37298:SF1">
    <property type="entry name" value="UPF0111 PROTEIN YKAA"/>
    <property type="match status" value="1"/>
</dbReference>
<evidence type="ECO:0000256" key="1">
    <source>
        <dbReference type="ARBA" id="ARBA00008591"/>
    </source>
</evidence>
<dbReference type="InterPro" id="IPR038078">
    <property type="entry name" value="PhoU-like_sf"/>
</dbReference>
<gene>
    <name evidence="2" type="ORF">IPN75_16635</name>
</gene>
<evidence type="ECO:0000313" key="2">
    <source>
        <dbReference type="EMBL" id="MBK8891887.1"/>
    </source>
</evidence>
<comment type="caution">
    <text evidence="2">The sequence shown here is derived from an EMBL/GenBank/DDBJ whole genome shotgun (WGS) entry which is preliminary data.</text>
</comment>
<organism evidence="2 3">
    <name type="scientific">Candidatus Dechloromonas phosphorivorans</name>
    <dbReference type="NCBI Taxonomy" id="2899244"/>
    <lineage>
        <taxon>Bacteria</taxon>
        <taxon>Pseudomonadati</taxon>
        <taxon>Pseudomonadota</taxon>
        <taxon>Betaproteobacteria</taxon>
        <taxon>Rhodocyclales</taxon>
        <taxon>Azonexaceae</taxon>
        <taxon>Dechloromonas</taxon>
    </lineage>
</organism>
<dbReference type="Proteomes" id="UP000808146">
    <property type="component" value="Unassembled WGS sequence"/>
</dbReference>
<dbReference type="Gene3D" id="1.20.58.220">
    <property type="entry name" value="Phosphate transport system protein phou homolog 2, domain 2"/>
    <property type="match status" value="1"/>
</dbReference>
<accession>A0A9D7QLZ4</accession>
<evidence type="ECO:0000313" key="3">
    <source>
        <dbReference type="Proteomes" id="UP000808146"/>
    </source>
</evidence>
<sequence length="221" mass="24459">MNAEASKDSAKKSLGKRVVERVFPKVPDFFKLLGEQSAVVGVTAGFLVEYMGSSSAEVAKKITECEYEGDRLKVQNLTLLNEAFSTPIDREDIHRAIINLDEIINSCKTIVVEMDADLLGVKADKFCIEMAAYLKEGAEAIAAGYGKLGSDPKAGRADADKAEKAVKKFTKSYRRALAELFQDNDFHNIFRRKEIYTQLSHAALRMNVCNSTLLDIVVKLT</sequence>
<proteinExistence type="inferred from homology"/>
<dbReference type="PANTHER" id="PTHR37298">
    <property type="entry name" value="UPF0111 PROTEIN YKAA"/>
    <property type="match status" value="1"/>
</dbReference>
<dbReference type="Pfam" id="PF01865">
    <property type="entry name" value="PhoU_div"/>
    <property type="match status" value="1"/>
</dbReference>